<organism evidence="1 2">
    <name type="scientific">Luminiphilus syltensis NOR5-1B</name>
    <dbReference type="NCBI Taxonomy" id="565045"/>
    <lineage>
        <taxon>Bacteria</taxon>
        <taxon>Pseudomonadati</taxon>
        <taxon>Pseudomonadota</taxon>
        <taxon>Gammaproteobacteria</taxon>
        <taxon>Cellvibrionales</taxon>
        <taxon>Halieaceae</taxon>
        <taxon>Luminiphilus</taxon>
    </lineage>
</organism>
<evidence type="ECO:0000313" key="2">
    <source>
        <dbReference type="Proteomes" id="UP000004699"/>
    </source>
</evidence>
<dbReference type="HOGENOM" id="CLU_2991322_0_0_6"/>
<name>B8KVU1_9GAMM</name>
<dbReference type="RefSeq" id="WP_009021050.1">
    <property type="nucleotide sequence ID" value="NZ_DS999411.1"/>
</dbReference>
<evidence type="ECO:0000313" key="1">
    <source>
        <dbReference type="EMBL" id="EED36306.1"/>
    </source>
</evidence>
<dbReference type="EMBL" id="DS999411">
    <property type="protein sequence ID" value="EED36306.1"/>
    <property type="molecule type" value="Genomic_DNA"/>
</dbReference>
<keyword evidence="2" id="KW-1185">Reference proteome</keyword>
<gene>
    <name evidence="1" type="ORF">NOR51B_2256</name>
</gene>
<protein>
    <submittedName>
        <fullName evidence="1">Uncharacterized protein</fullName>
    </submittedName>
</protein>
<dbReference type="Proteomes" id="UP000004699">
    <property type="component" value="Unassembled WGS sequence"/>
</dbReference>
<sequence length="57" mass="6531">MTYEDYIAEAMEIVAAWEVPPEDFAQVVNDQAKIMAGTDLDPWHDLLQDCRDTPQYA</sequence>
<proteinExistence type="predicted"/>
<accession>B8KVU1</accession>
<dbReference type="STRING" id="565045.NOR51B_2256"/>
<reference evidence="2" key="1">
    <citation type="journal article" date="2013" name="BMC Microbiol.">
        <title>Taxonomy and evolution of bacteriochlorophyll a-containing members of the OM60/NOR5 clade of marine gammaproteobacteria: description of Luminiphilus syltensis gen. nov., sp. nov., reclassification of Haliea rubra as Pseudohaliea rubra gen. nov., comb. nov., and emendation of Chromatocurvus halotolerans.</title>
        <authorList>
            <person name="Spring S."/>
            <person name="Riedel T."/>
            <person name="Sproer C."/>
            <person name="Yan S."/>
            <person name="Harder J."/>
            <person name="Fuchs B.M."/>
        </authorList>
    </citation>
    <scope>NUCLEOTIDE SEQUENCE [LARGE SCALE GENOMIC DNA]</scope>
    <source>
        <strain evidence="2">NOR51-B</strain>
    </source>
</reference>
<dbReference type="AlphaFoldDB" id="B8KVU1"/>